<reference evidence="1 2" key="1">
    <citation type="submission" date="2019-04" db="EMBL/GenBank/DDBJ databases">
        <title>Aspergillus burnettii sp. nov., novel species from soil in southeast Queensland.</title>
        <authorList>
            <person name="Gilchrist C.L.M."/>
            <person name="Pitt J.I."/>
            <person name="Lange L."/>
            <person name="Lacey H.J."/>
            <person name="Vuong D."/>
            <person name="Midgley D.J."/>
            <person name="Greenfield P."/>
            <person name="Bradbury M."/>
            <person name="Lacey E."/>
            <person name="Busk P.K."/>
            <person name="Pilgaard B."/>
            <person name="Chooi Y.H."/>
            <person name="Piggott A.M."/>
        </authorList>
    </citation>
    <scope>NUCLEOTIDE SEQUENCE [LARGE SCALE GENOMIC DNA]</scope>
    <source>
        <strain evidence="1 2">FRR 5400</strain>
    </source>
</reference>
<dbReference type="Proteomes" id="UP000541154">
    <property type="component" value="Unassembled WGS sequence"/>
</dbReference>
<protein>
    <submittedName>
        <fullName evidence="1">Uncharacterized protein</fullName>
    </submittedName>
</protein>
<accession>A0A8H6A0V7</accession>
<gene>
    <name evidence="1" type="ORF">ETB97_005214</name>
</gene>
<name>A0A8H6A0V7_PETAA</name>
<proteinExistence type="predicted"/>
<evidence type="ECO:0000313" key="2">
    <source>
        <dbReference type="Proteomes" id="UP000541154"/>
    </source>
</evidence>
<comment type="caution">
    <text evidence="1">The sequence shown here is derived from an EMBL/GenBank/DDBJ whole genome shotgun (WGS) entry which is preliminary data.</text>
</comment>
<dbReference type="EMBL" id="SPNV01000235">
    <property type="protein sequence ID" value="KAF5857840.1"/>
    <property type="molecule type" value="Genomic_DNA"/>
</dbReference>
<evidence type="ECO:0000313" key="1">
    <source>
        <dbReference type="EMBL" id="KAF5857840.1"/>
    </source>
</evidence>
<dbReference type="AlphaFoldDB" id="A0A8H6A0V7"/>
<organism evidence="1 2">
    <name type="scientific">Petromyces alliaceus</name>
    <name type="common">Aspergillus alliaceus</name>
    <dbReference type="NCBI Taxonomy" id="209559"/>
    <lineage>
        <taxon>Eukaryota</taxon>
        <taxon>Fungi</taxon>
        <taxon>Dikarya</taxon>
        <taxon>Ascomycota</taxon>
        <taxon>Pezizomycotina</taxon>
        <taxon>Eurotiomycetes</taxon>
        <taxon>Eurotiomycetidae</taxon>
        <taxon>Eurotiales</taxon>
        <taxon>Aspergillaceae</taxon>
        <taxon>Aspergillus</taxon>
        <taxon>Aspergillus subgen. Circumdati</taxon>
    </lineage>
</organism>
<keyword evidence="2" id="KW-1185">Reference proteome</keyword>
<sequence>MLPLDSFSHLLACYAEHRWLIELEDVSDTSTDMPDVFSDATYDYFDGASEPAYGRQTTFCSNGDMTPPNTSPAFRFWEDGSTGAIQFTVQGFSEDKDTTIKMAWLG</sequence>